<dbReference type="EMBL" id="BGPR01050509">
    <property type="protein sequence ID" value="GBO27499.1"/>
    <property type="molecule type" value="Genomic_DNA"/>
</dbReference>
<feature type="region of interest" description="Disordered" evidence="1">
    <location>
        <begin position="157"/>
        <end position="176"/>
    </location>
</feature>
<reference evidence="2 3" key="1">
    <citation type="journal article" date="2019" name="Sci. Rep.">
        <title>Orb-weaving spider Araneus ventricosus genome elucidates the spidroin gene catalogue.</title>
        <authorList>
            <person name="Kono N."/>
            <person name="Nakamura H."/>
            <person name="Ohtoshi R."/>
            <person name="Moran D.A.P."/>
            <person name="Shinohara A."/>
            <person name="Yoshida Y."/>
            <person name="Fujiwara M."/>
            <person name="Mori M."/>
            <person name="Tomita M."/>
            <person name="Arakawa K."/>
        </authorList>
    </citation>
    <scope>NUCLEOTIDE SEQUENCE [LARGE SCALE GENOMIC DNA]</scope>
</reference>
<feature type="non-terminal residue" evidence="2">
    <location>
        <position position="1"/>
    </location>
</feature>
<name>A0A4Y2VQS1_ARAVE</name>
<proteinExistence type="predicted"/>
<feature type="region of interest" description="Disordered" evidence="1">
    <location>
        <begin position="1"/>
        <end position="58"/>
    </location>
</feature>
<dbReference type="Proteomes" id="UP000499080">
    <property type="component" value="Unassembled WGS sequence"/>
</dbReference>
<accession>A0A4Y2VQS1</accession>
<gene>
    <name evidence="2" type="ORF">AVEN_72305_1</name>
</gene>
<sequence>PKISLVNEEVYGTQNTGNGHNESEDKPSAKAHSPMQRTSVPGTLEQSECRTLSSTPTPSYLVLTPQRKAVAVDAESGTYLSVAYVCREKKRALNNDHSEQQKMQTVFLKMLRPADMRSDLPVAFVCREKKRTPDHDHSEQQKTRAWSKGFKLEFGGLNDEDSRLERGDRDEIEFGV</sequence>
<evidence type="ECO:0000313" key="2">
    <source>
        <dbReference type="EMBL" id="GBO27499.1"/>
    </source>
</evidence>
<dbReference type="AlphaFoldDB" id="A0A4Y2VQS1"/>
<feature type="compositionally biased region" description="Polar residues" evidence="1">
    <location>
        <begin position="35"/>
        <end position="58"/>
    </location>
</feature>
<comment type="caution">
    <text evidence="2">The sequence shown here is derived from an EMBL/GenBank/DDBJ whole genome shotgun (WGS) entry which is preliminary data.</text>
</comment>
<evidence type="ECO:0000256" key="1">
    <source>
        <dbReference type="SAM" id="MobiDB-lite"/>
    </source>
</evidence>
<organism evidence="2 3">
    <name type="scientific">Araneus ventricosus</name>
    <name type="common">Orbweaver spider</name>
    <name type="synonym">Epeira ventricosa</name>
    <dbReference type="NCBI Taxonomy" id="182803"/>
    <lineage>
        <taxon>Eukaryota</taxon>
        <taxon>Metazoa</taxon>
        <taxon>Ecdysozoa</taxon>
        <taxon>Arthropoda</taxon>
        <taxon>Chelicerata</taxon>
        <taxon>Arachnida</taxon>
        <taxon>Araneae</taxon>
        <taxon>Araneomorphae</taxon>
        <taxon>Entelegynae</taxon>
        <taxon>Araneoidea</taxon>
        <taxon>Araneidae</taxon>
        <taxon>Araneus</taxon>
    </lineage>
</organism>
<feature type="compositionally biased region" description="Basic and acidic residues" evidence="1">
    <location>
        <begin position="160"/>
        <end position="169"/>
    </location>
</feature>
<protein>
    <submittedName>
        <fullName evidence="2">Uncharacterized protein</fullName>
    </submittedName>
</protein>
<keyword evidence="3" id="KW-1185">Reference proteome</keyword>
<evidence type="ECO:0000313" key="3">
    <source>
        <dbReference type="Proteomes" id="UP000499080"/>
    </source>
</evidence>